<dbReference type="AlphaFoldDB" id="A0AA35U051"/>
<keyword evidence="1" id="KW-0175">Coiled coil</keyword>
<protein>
    <submittedName>
        <fullName evidence="3">Uncharacterized protein</fullName>
    </submittedName>
</protein>
<feature type="coiled-coil region" evidence="1">
    <location>
        <begin position="75"/>
        <end position="131"/>
    </location>
</feature>
<accession>A0AA35U051</accession>
<reference evidence="3" key="1">
    <citation type="submission" date="2023-03" db="EMBL/GenBank/DDBJ databases">
        <authorList>
            <person name="Steffen K."/>
            <person name="Cardenas P."/>
        </authorList>
    </citation>
    <scope>NUCLEOTIDE SEQUENCE</scope>
</reference>
<dbReference type="Proteomes" id="UP001174909">
    <property type="component" value="Unassembled WGS sequence"/>
</dbReference>
<dbReference type="EMBL" id="CASHTH010004428">
    <property type="protein sequence ID" value="CAI8057198.1"/>
    <property type="molecule type" value="Genomic_DNA"/>
</dbReference>
<gene>
    <name evidence="3" type="ORF">GBAR_LOCUS31160</name>
</gene>
<evidence type="ECO:0000313" key="4">
    <source>
        <dbReference type="Proteomes" id="UP001174909"/>
    </source>
</evidence>
<evidence type="ECO:0000313" key="3">
    <source>
        <dbReference type="EMBL" id="CAI8057198.1"/>
    </source>
</evidence>
<keyword evidence="4" id="KW-1185">Reference proteome</keyword>
<name>A0AA35U051_GEOBA</name>
<evidence type="ECO:0000256" key="2">
    <source>
        <dbReference type="SAM" id="MobiDB-lite"/>
    </source>
</evidence>
<feature type="region of interest" description="Disordered" evidence="2">
    <location>
        <begin position="222"/>
        <end position="253"/>
    </location>
</feature>
<comment type="caution">
    <text evidence="3">The sequence shown here is derived from an EMBL/GenBank/DDBJ whole genome shotgun (WGS) entry which is preliminary data.</text>
</comment>
<feature type="compositionally biased region" description="Polar residues" evidence="2">
    <location>
        <begin position="227"/>
        <end position="240"/>
    </location>
</feature>
<evidence type="ECO:0000256" key="1">
    <source>
        <dbReference type="SAM" id="Coils"/>
    </source>
</evidence>
<proteinExistence type="predicted"/>
<feature type="compositionally biased region" description="Basic and acidic residues" evidence="2">
    <location>
        <begin position="243"/>
        <end position="253"/>
    </location>
</feature>
<sequence>MIPRGSSWDSESNRAYRLKWEAWEWLYSVARCRCIGLEVRLQGPWGTVVDVVGVGPGNTIYAVEVKASRADFARDNHTEADIDRLRRRRDALNRRIQLAQSPGYQSLIGDCSRLEQEAERLRERLTTVSTKFHNPRFLSIADYHYLMAPRGVVLTEMVPPGWGLLEPGPRDIVAAPAKTIRKNTGIVSNVLRAIARSNTTAMMRAYGVKFGAAGAAFPTADIGAHRSGSQPTSQPDNLAITQPKKDEHAGYHH</sequence>
<organism evidence="3 4">
    <name type="scientific">Geodia barretti</name>
    <name type="common">Barrett's horny sponge</name>
    <dbReference type="NCBI Taxonomy" id="519541"/>
    <lineage>
        <taxon>Eukaryota</taxon>
        <taxon>Metazoa</taxon>
        <taxon>Porifera</taxon>
        <taxon>Demospongiae</taxon>
        <taxon>Heteroscleromorpha</taxon>
        <taxon>Tetractinellida</taxon>
        <taxon>Astrophorina</taxon>
        <taxon>Geodiidae</taxon>
        <taxon>Geodia</taxon>
    </lineage>
</organism>